<dbReference type="AlphaFoldDB" id="A0A060PW09"/>
<dbReference type="Pfam" id="PF14278">
    <property type="entry name" value="TetR_C_8"/>
    <property type="match status" value="1"/>
</dbReference>
<accession>A0A060PW09</accession>
<protein>
    <recommendedName>
        <fullName evidence="1">Transcriptional regulator TetR C-terminal Firmicutes type domain-containing protein</fullName>
    </recommendedName>
</protein>
<sequence>MRHLVAFSKQEDVYKDCKMIISKIMIEIAAQKNDPKSIRIRNSKYPKLLCDLYSGVLTELLRQWLENKFDISPKELLEFLEKEF</sequence>
<proteinExistence type="predicted"/>
<dbReference type="EMBL" id="AB477967">
    <property type="protein sequence ID" value="BAO96291.1"/>
    <property type="molecule type" value="Genomic_DNA"/>
</dbReference>
<evidence type="ECO:0000313" key="2">
    <source>
        <dbReference type="EMBL" id="BAO96291.1"/>
    </source>
</evidence>
<evidence type="ECO:0000259" key="1">
    <source>
        <dbReference type="Pfam" id="PF14278"/>
    </source>
</evidence>
<evidence type="ECO:0000313" key="3">
    <source>
        <dbReference type="EMBL" id="BAO96324.1"/>
    </source>
</evidence>
<dbReference type="InterPro" id="IPR039532">
    <property type="entry name" value="TetR_C_Firmicutes"/>
</dbReference>
<feature type="domain" description="Transcriptional regulator TetR C-terminal Firmicutes type" evidence="1">
    <location>
        <begin position="4"/>
        <end position="81"/>
    </location>
</feature>
<name>A0A060PW09_STAHA</name>
<reference evidence="3" key="1">
    <citation type="submission" date="2009-01" db="EMBL/GenBank/DDBJ databases">
        <title>Hot accumulation and evolution of cassette chromosome in Staphylococcus haemolyticus.</title>
        <authorList>
            <person name="Han X."/>
            <person name="Ito T."/>
            <person name="Watanabe S."/>
            <person name="Hoshi S."/>
            <person name="Hiramatsu K."/>
        </authorList>
    </citation>
    <scope>NUCLEOTIDE SEQUENCE</scope>
    <source>
        <strain evidence="2">SH480</strain>
        <strain evidence="3">SH621</strain>
    </source>
</reference>
<organism evidence="3">
    <name type="scientific">Staphylococcus haemolyticus</name>
    <dbReference type="NCBI Taxonomy" id="1283"/>
    <lineage>
        <taxon>Bacteria</taxon>
        <taxon>Bacillati</taxon>
        <taxon>Bacillota</taxon>
        <taxon>Bacilli</taxon>
        <taxon>Bacillales</taxon>
        <taxon>Staphylococcaceae</taxon>
        <taxon>Staphylococcus</taxon>
    </lineage>
</organism>
<dbReference type="EMBL" id="AB478934">
    <property type="protein sequence ID" value="BAO96324.1"/>
    <property type="molecule type" value="Genomic_DNA"/>
</dbReference>
<dbReference type="GeneID" id="58106128"/>
<dbReference type="RefSeq" id="WP_002485431.1">
    <property type="nucleotide sequence ID" value="NZ_CUER01000066.1"/>
</dbReference>